<evidence type="ECO:0000313" key="7">
    <source>
        <dbReference type="EMBL" id="PNJ21327.1"/>
    </source>
</evidence>
<sequence length="59" mass="6479">NLKGEGMSQAATICKSNFKYMYWTMLQQLTHHSVNGCNLQPGDLLASGTISGPVSIWLH</sequence>
<dbReference type="Gene3D" id="3.90.850.10">
    <property type="entry name" value="Fumarylacetoacetase-like, C-terminal domain"/>
    <property type="match status" value="1"/>
</dbReference>
<dbReference type="InterPro" id="IPR036663">
    <property type="entry name" value="Fumarylacetoacetase_C_sf"/>
</dbReference>
<comment type="catalytic activity">
    <reaction evidence="1 5">
        <text>4-fumarylacetoacetate + H2O = acetoacetate + fumarate + H(+)</text>
        <dbReference type="Rhea" id="RHEA:10244"/>
        <dbReference type="ChEBI" id="CHEBI:13705"/>
        <dbReference type="ChEBI" id="CHEBI:15377"/>
        <dbReference type="ChEBI" id="CHEBI:15378"/>
        <dbReference type="ChEBI" id="CHEBI:18034"/>
        <dbReference type="ChEBI" id="CHEBI:29806"/>
        <dbReference type="EC" id="3.7.1.2"/>
    </reaction>
</comment>
<evidence type="ECO:0000256" key="5">
    <source>
        <dbReference type="RuleBase" id="RU366008"/>
    </source>
</evidence>
<dbReference type="GO" id="GO:0046872">
    <property type="term" value="F:metal ion binding"/>
    <property type="evidence" value="ECO:0007669"/>
    <property type="project" value="UniProtKB-UniRule"/>
</dbReference>
<dbReference type="Pfam" id="PF01557">
    <property type="entry name" value="FAA_hydrolase"/>
    <property type="match status" value="1"/>
</dbReference>
<gene>
    <name evidence="7" type="ORF">CR201_G0042245</name>
</gene>
<evidence type="ECO:0000256" key="1">
    <source>
        <dbReference type="ARBA" id="ARBA00000353"/>
    </source>
</evidence>
<dbReference type="UniPathway" id="UPA00139">
    <property type="reaction ID" value="UER00341"/>
</dbReference>
<feature type="non-terminal residue" evidence="7">
    <location>
        <position position="1"/>
    </location>
</feature>
<reference evidence="7" key="1">
    <citation type="submission" date="2017-12" db="EMBL/GenBank/DDBJ databases">
        <title>High-resolution comparative analysis of great ape genomes.</title>
        <authorList>
            <person name="Pollen A."/>
            <person name="Hastie A."/>
            <person name="Hormozdiari F."/>
            <person name="Dougherty M."/>
            <person name="Liu R."/>
            <person name="Chaisson M."/>
            <person name="Hoppe E."/>
            <person name="Hill C."/>
            <person name="Pang A."/>
            <person name="Hillier L."/>
            <person name="Baker C."/>
            <person name="Armstrong J."/>
            <person name="Shendure J."/>
            <person name="Paten B."/>
            <person name="Wilson R."/>
            <person name="Chao H."/>
            <person name="Schneider V."/>
            <person name="Ventura M."/>
            <person name="Kronenberg Z."/>
            <person name="Murali S."/>
            <person name="Gordon D."/>
            <person name="Cantsilieris S."/>
            <person name="Munson K."/>
            <person name="Nelson B."/>
            <person name="Raja A."/>
            <person name="Underwood J."/>
            <person name="Diekhans M."/>
            <person name="Fiddes I."/>
            <person name="Haussler D."/>
            <person name="Eichler E."/>
        </authorList>
    </citation>
    <scope>NUCLEOTIDE SEQUENCE [LARGE SCALE GENOMIC DNA]</scope>
    <source>
        <strain evidence="7">Susie</strain>
    </source>
</reference>
<dbReference type="PANTHER" id="PTHR43069">
    <property type="entry name" value="FUMARYLACETOACETASE"/>
    <property type="match status" value="1"/>
</dbReference>
<evidence type="ECO:0000256" key="2">
    <source>
        <dbReference type="ARBA" id="ARBA00010211"/>
    </source>
</evidence>
<organism evidence="7">
    <name type="scientific">Pongo abelii</name>
    <name type="common">Sumatran orangutan</name>
    <name type="synonym">Pongo pygmaeus abelii</name>
    <dbReference type="NCBI Taxonomy" id="9601"/>
    <lineage>
        <taxon>Eukaryota</taxon>
        <taxon>Metazoa</taxon>
        <taxon>Chordata</taxon>
        <taxon>Craniata</taxon>
        <taxon>Vertebrata</taxon>
        <taxon>Euteleostomi</taxon>
        <taxon>Mammalia</taxon>
        <taxon>Eutheria</taxon>
        <taxon>Euarchontoglires</taxon>
        <taxon>Primates</taxon>
        <taxon>Haplorrhini</taxon>
        <taxon>Catarrhini</taxon>
        <taxon>Hominidae</taxon>
        <taxon>Pongo</taxon>
    </lineage>
</organism>
<evidence type="ECO:0000256" key="4">
    <source>
        <dbReference type="PIRSR" id="PIRSR605959-2"/>
    </source>
</evidence>
<dbReference type="EC" id="3.7.1.2" evidence="5"/>
<keyword evidence="5" id="KW-0106">Calcium</keyword>
<keyword evidence="5" id="KW-0460">Magnesium</keyword>
<comment type="cofactor">
    <cofactor evidence="5">
        <name>Mg(2+)</name>
        <dbReference type="ChEBI" id="CHEBI:18420"/>
    </cofactor>
    <cofactor evidence="5">
        <name>Ca(2+)</name>
        <dbReference type="ChEBI" id="CHEBI:29108"/>
    </cofactor>
</comment>
<dbReference type="GO" id="GO:0006572">
    <property type="term" value="P:L-tyrosine catabolic process"/>
    <property type="evidence" value="ECO:0007669"/>
    <property type="project" value="UniProtKB-UniRule"/>
</dbReference>
<dbReference type="GO" id="GO:0004334">
    <property type="term" value="F:fumarylacetoacetase activity"/>
    <property type="evidence" value="ECO:0007669"/>
    <property type="project" value="UniProtKB-UniRule"/>
</dbReference>
<name>A0A2J8SKL2_PONAB</name>
<proteinExistence type="inferred from homology"/>
<comment type="caution">
    <text evidence="7">The sequence shown here is derived from an EMBL/GenBank/DDBJ whole genome shotgun (WGS) entry which is preliminary data.</text>
</comment>
<evidence type="ECO:0000256" key="3">
    <source>
        <dbReference type="ARBA" id="ARBA00014741"/>
    </source>
</evidence>
<evidence type="ECO:0000259" key="6">
    <source>
        <dbReference type="Pfam" id="PF01557"/>
    </source>
</evidence>
<dbReference type="PANTHER" id="PTHR43069:SF2">
    <property type="entry name" value="FUMARYLACETOACETASE"/>
    <property type="match status" value="1"/>
</dbReference>
<keyword evidence="5" id="KW-0828">Tyrosine catabolism</keyword>
<protein>
    <recommendedName>
        <fullName evidence="3 5">Fumarylacetoacetase</fullName>
        <ecNumber evidence="5">3.7.1.2</ecNumber>
    </recommendedName>
    <alternativeName>
        <fullName evidence="5">Fumarylacetoacetate hydrolase</fullName>
    </alternativeName>
</protein>
<dbReference type="GO" id="GO:0006559">
    <property type="term" value="P:L-phenylalanine catabolic process"/>
    <property type="evidence" value="ECO:0007669"/>
    <property type="project" value="UniProtKB-UniRule"/>
</dbReference>
<keyword evidence="5" id="KW-0585">Phenylalanine catabolism</keyword>
<comment type="pathway">
    <text evidence="5">Amino-acid degradation; L-phenylalanine degradation; acetoacetate and fumarate from L-phenylalanine: step 6/6.</text>
</comment>
<accession>A0A2J8SKL2</accession>
<dbReference type="InterPro" id="IPR011234">
    <property type="entry name" value="Fumarylacetoacetase-like_C"/>
</dbReference>
<dbReference type="GO" id="GO:1902000">
    <property type="term" value="P:homogentisate catabolic process"/>
    <property type="evidence" value="ECO:0007669"/>
    <property type="project" value="TreeGrafter"/>
</dbReference>
<feature type="domain" description="Fumarylacetoacetase-like C-terminal" evidence="6">
    <location>
        <begin position="15"/>
        <end position="52"/>
    </location>
</feature>
<dbReference type="InterPro" id="IPR005959">
    <property type="entry name" value="Fumarylacetoacetase"/>
</dbReference>
<keyword evidence="5" id="KW-0479">Metal-binding</keyword>
<comment type="similarity">
    <text evidence="2 5">Belongs to the FAH family.</text>
</comment>
<dbReference type="SUPFAM" id="SSF56529">
    <property type="entry name" value="FAH"/>
    <property type="match status" value="1"/>
</dbReference>
<keyword evidence="5" id="KW-0378">Hydrolase</keyword>
<feature type="binding site" evidence="4">
    <location>
        <position position="49"/>
    </location>
    <ligand>
        <name>substrate</name>
    </ligand>
</feature>
<dbReference type="AlphaFoldDB" id="A0A2J8SKL2"/>
<dbReference type="EMBL" id="NDHI03003562">
    <property type="protein sequence ID" value="PNJ21327.1"/>
    <property type="molecule type" value="Genomic_DNA"/>
</dbReference>